<keyword evidence="4" id="KW-1185">Reference proteome</keyword>
<evidence type="ECO:0000259" key="2">
    <source>
        <dbReference type="PROSITE" id="PS50975"/>
    </source>
</evidence>
<dbReference type="Pfam" id="PF08443">
    <property type="entry name" value="RimK"/>
    <property type="match status" value="1"/>
</dbReference>
<dbReference type="GO" id="GO:0009432">
    <property type="term" value="P:SOS response"/>
    <property type="evidence" value="ECO:0007669"/>
    <property type="project" value="TreeGrafter"/>
</dbReference>
<dbReference type="InterPro" id="IPR013651">
    <property type="entry name" value="ATP-grasp_RimK-type"/>
</dbReference>
<comment type="caution">
    <text evidence="3">The sequence shown here is derived from an EMBL/GenBank/DDBJ whole genome shotgun (WGS) entry which is preliminary data.</text>
</comment>
<dbReference type="SUPFAM" id="SSF56059">
    <property type="entry name" value="Glutathione synthetase ATP-binding domain-like"/>
    <property type="match status" value="1"/>
</dbReference>
<dbReference type="RefSeq" id="WP_110395525.1">
    <property type="nucleotide sequence ID" value="NZ_JBHUHB010000001.1"/>
</dbReference>
<dbReference type="PROSITE" id="PS50975">
    <property type="entry name" value="ATP_GRASP"/>
    <property type="match status" value="1"/>
</dbReference>
<reference evidence="3 4" key="1">
    <citation type="submission" date="2018-05" db="EMBL/GenBank/DDBJ databases">
        <title>Genomic Encyclopedia of Type Strains, Phase IV (KMG-IV): sequencing the most valuable type-strain genomes for metagenomic binning, comparative biology and taxonomic classification.</title>
        <authorList>
            <person name="Goeker M."/>
        </authorList>
    </citation>
    <scope>NUCLEOTIDE SEQUENCE [LARGE SCALE GENOMIC DNA]</scope>
    <source>
        <strain evidence="3 4">DSM 28556</strain>
    </source>
</reference>
<dbReference type="GO" id="GO:0018169">
    <property type="term" value="F:ribosomal S6-glutamic acid ligase activity"/>
    <property type="evidence" value="ECO:0007669"/>
    <property type="project" value="TreeGrafter"/>
</dbReference>
<evidence type="ECO:0000313" key="3">
    <source>
        <dbReference type="EMBL" id="PXW86625.1"/>
    </source>
</evidence>
<keyword evidence="3" id="KW-0436">Ligase</keyword>
<evidence type="ECO:0000256" key="1">
    <source>
        <dbReference type="PROSITE-ProRule" id="PRU00409"/>
    </source>
</evidence>
<dbReference type="Gene3D" id="3.30.470.20">
    <property type="entry name" value="ATP-grasp fold, B domain"/>
    <property type="match status" value="1"/>
</dbReference>
<keyword evidence="1" id="KW-0067">ATP-binding</keyword>
<dbReference type="PANTHER" id="PTHR21621:SF0">
    <property type="entry name" value="BETA-CITRYLGLUTAMATE SYNTHASE B-RELATED"/>
    <property type="match status" value="1"/>
</dbReference>
<dbReference type="OrthoDB" id="4426445at2"/>
<gene>
    <name evidence="3" type="ORF">DFR56_107146</name>
</gene>
<dbReference type="PANTHER" id="PTHR21621">
    <property type="entry name" value="RIBOSOMAL PROTEIN S6 MODIFICATION PROTEIN"/>
    <property type="match status" value="1"/>
</dbReference>
<dbReference type="GO" id="GO:0005524">
    <property type="term" value="F:ATP binding"/>
    <property type="evidence" value="ECO:0007669"/>
    <property type="project" value="UniProtKB-UniRule"/>
</dbReference>
<dbReference type="GO" id="GO:0005737">
    <property type="term" value="C:cytoplasm"/>
    <property type="evidence" value="ECO:0007669"/>
    <property type="project" value="TreeGrafter"/>
</dbReference>
<protein>
    <submittedName>
        <fullName evidence="3">Gamma-F420-2:alpha-L-glutamate ligase</fullName>
    </submittedName>
</protein>
<proteinExistence type="predicted"/>
<dbReference type="Proteomes" id="UP000247978">
    <property type="component" value="Unassembled WGS sequence"/>
</dbReference>
<dbReference type="Gene3D" id="3.40.50.20">
    <property type="match status" value="1"/>
</dbReference>
<feature type="domain" description="ATP-grasp" evidence="2">
    <location>
        <begin position="102"/>
        <end position="279"/>
    </location>
</feature>
<evidence type="ECO:0000313" key="4">
    <source>
        <dbReference type="Proteomes" id="UP000247978"/>
    </source>
</evidence>
<organism evidence="3 4">
    <name type="scientific">Pseudogracilibacillus auburnensis</name>
    <dbReference type="NCBI Taxonomy" id="1494959"/>
    <lineage>
        <taxon>Bacteria</taxon>
        <taxon>Bacillati</taxon>
        <taxon>Bacillota</taxon>
        <taxon>Bacilli</taxon>
        <taxon>Bacillales</taxon>
        <taxon>Bacillaceae</taxon>
        <taxon>Pseudogracilibacillus</taxon>
    </lineage>
</organism>
<sequence>MKGWLIYDKTAAVENNTYIEWFIHEAKKQAIDLQFIFREDISIGITEGQYDVYLHGKRVTLPQFAVIRTIEPTLQAHLESCGVMTFNNASTSQVCNHKAWTHVEINKLSIPMVTTYFATKTAVPSDPPLPYPIVVKEATGRSGKQVHYIQNEQEWRHCTQALTTNEFIIQAANVKLGQDVRVFVIGKEIIGAVLRKNDHDFRANFKLGGQAFLYELSLKEKMIIQKIVNHFDFGLVGIDFLINEQDELVFNEIEDVVGSRILSEVSNINLLEKYVTYIKQQLLHSAFS</sequence>
<dbReference type="EMBL" id="QJJQ01000007">
    <property type="protein sequence ID" value="PXW86625.1"/>
    <property type="molecule type" value="Genomic_DNA"/>
</dbReference>
<keyword evidence="1" id="KW-0547">Nucleotide-binding</keyword>
<accession>A0A2V3W2Z3</accession>
<dbReference type="GO" id="GO:0046872">
    <property type="term" value="F:metal ion binding"/>
    <property type="evidence" value="ECO:0007669"/>
    <property type="project" value="InterPro"/>
</dbReference>
<dbReference type="InterPro" id="IPR011761">
    <property type="entry name" value="ATP-grasp"/>
</dbReference>
<dbReference type="AlphaFoldDB" id="A0A2V3W2Z3"/>
<name>A0A2V3W2Z3_9BACI</name>